<accession>A0ACD3B530</accession>
<organism evidence="1 2">
    <name type="scientific">Pluteus cervinus</name>
    <dbReference type="NCBI Taxonomy" id="181527"/>
    <lineage>
        <taxon>Eukaryota</taxon>
        <taxon>Fungi</taxon>
        <taxon>Dikarya</taxon>
        <taxon>Basidiomycota</taxon>
        <taxon>Agaricomycotina</taxon>
        <taxon>Agaricomycetes</taxon>
        <taxon>Agaricomycetidae</taxon>
        <taxon>Agaricales</taxon>
        <taxon>Pluteineae</taxon>
        <taxon>Pluteaceae</taxon>
        <taxon>Pluteus</taxon>
    </lineage>
</organism>
<dbReference type="EMBL" id="ML208279">
    <property type="protein sequence ID" value="TFK73001.1"/>
    <property type="molecule type" value="Genomic_DNA"/>
</dbReference>
<protein>
    <submittedName>
        <fullName evidence="1">Uncharacterized protein</fullName>
    </submittedName>
</protein>
<gene>
    <name evidence="1" type="ORF">BDN72DRAFT_855036</name>
</gene>
<keyword evidence="2" id="KW-1185">Reference proteome</keyword>
<evidence type="ECO:0000313" key="1">
    <source>
        <dbReference type="EMBL" id="TFK73001.1"/>
    </source>
</evidence>
<sequence>MLFVFFLLQLLRTSAAPTTTTFGPALPPYAILFGRTTGSDCQRTLLDIVQSCLVTIAACVFQAIHPNIPDPKAGFCKKQFQRVKITLHATICPEVIIFWAIRQRLGSRIVRDEVNKAFEDLRLNSPKYPVITWTATHGHFAQMGGFCRDDTGVVLFPPTLVDFIREDRINLKGLQITKEQLEDRSKGNLISKVFVTLQTTWFVLECLSRWLARLPLTELEVITLAYATLNIITCAVWWNKPLNVGCPNYLEILPKKSGNEKKGYYQVSLEKSDDAASVNIPLLEKGGQTDLEQIRSFGDVLHGLSWGTEEPLIEPVFTRFRSLIHNGRTHGVQRIPFTGWCSGLTRLISRIICYNVAPFVNLIDQSTVTLNATHVPPYYAMKIPTQKWWIMWYPSCAIFFLFGVVHFIAWNSDFVYGYEQFIWQISTIVMVVAPLIFVTLGLLFDFNDRGPRLPYSLRVILHIFCFIMALVTLVVAPAYAGARAWSFFEAGYALRQLPPGARILRGVTWSSFVPHI</sequence>
<proteinExistence type="predicted"/>
<name>A0ACD3B530_9AGAR</name>
<dbReference type="Proteomes" id="UP000308600">
    <property type="component" value="Unassembled WGS sequence"/>
</dbReference>
<evidence type="ECO:0000313" key="2">
    <source>
        <dbReference type="Proteomes" id="UP000308600"/>
    </source>
</evidence>
<reference evidence="1 2" key="1">
    <citation type="journal article" date="2019" name="Nat. Ecol. Evol.">
        <title>Megaphylogeny resolves global patterns of mushroom evolution.</title>
        <authorList>
            <person name="Varga T."/>
            <person name="Krizsan K."/>
            <person name="Foldi C."/>
            <person name="Dima B."/>
            <person name="Sanchez-Garcia M."/>
            <person name="Sanchez-Ramirez S."/>
            <person name="Szollosi G.J."/>
            <person name="Szarkandi J.G."/>
            <person name="Papp V."/>
            <person name="Albert L."/>
            <person name="Andreopoulos W."/>
            <person name="Angelini C."/>
            <person name="Antonin V."/>
            <person name="Barry K.W."/>
            <person name="Bougher N.L."/>
            <person name="Buchanan P."/>
            <person name="Buyck B."/>
            <person name="Bense V."/>
            <person name="Catcheside P."/>
            <person name="Chovatia M."/>
            <person name="Cooper J."/>
            <person name="Damon W."/>
            <person name="Desjardin D."/>
            <person name="Finy P."/>
            <person name="Geml J."/>
            <person name="Haridas S."/>
            <person name="Hughes K."/>
            <person name="Justo A."/>
            <person name="Karasinski D."/>
            <person name="Kautmanova I."/>
            <person name="Kiss B."/>
            <person name="Kocsube S."/>
            <person name="Kotiranta H."/>
            <person name="LaButti K.M."/>
            <person name="Lechner B.E."/>
            <person name="Liimatainen K."/>
            <person name="Lipzen A."/>
            <person name="Lukacs Z."/>
            <person name="Mihaltcheva S."/>
            <person name="Morgado L.N."/>
            <person name="Niskanen T."/>
            <person name="Noordeloos M.E."/>
            <person name="Ohm R.A."/>
            <person name="Ortiz-Santana B."/>
            <person name="Ovrebo C."/>
            <person name="Racz N."/>
            <person name="Riley R."/>
            <person name="Savchenko A."/>
            <person name="Shiryaev A."/>
            <person name="Soop K."/>
            <person name="Spirin V."/>
            <person name="Szebenyi C."/>
            <person name="Tomsovsky M."/>
            <person name="Tulloss R.E."/>
            <person name="Uehling J."/>
            <person name="Grigoriev I.V."/>
            <person name="Vagvolgyi C."/>
            <person name="Papp T."/>
            <person name="Martin F.M."/>
            <person name="Miettinen O."/>
            <person name="Hibbett D.S."/>
            <person name="Nagy L.G."/>
        </authorList>
    </citation>
    <scope>NUCLEOTIDE SEQUENCE [LARGE SCALE GENOMIC DNA]</scope>
    <source>
        <strain evidence="1 2">NL-1719</strain>
    </source>
</reference>